<dbReference type="GO" id="GO:0003723">
    <property type="term" value="F:RNA binding"/>
    <property type="evidence" value="ECO:0007669"/>
    <property type="project" value="TreeGrafter"/>
</dbReference>
<evidence type="ECO:0000256" key="5">
    <source>
        <dbReference type="PIRNR" id="PIRNR006621"/>
    </source>
</evidence>
<keyword evidence="2 5" id="KW-0288">FMN</keyword>
<dbReference type="GO" id="GO:0050660">
    <property type="term" value="F:flavin adenine dinucleotide binding"/>
    <property type="evidence" value="ECO:0007669"/>
    <property type="project" value="InterPro"/>
</dbReference>
<keyword evidence="3 5" id="KW-0819">tRNA processing</keyword>
<gene>
    <name evidence="9" type="ORF">SY1_22010</name>
</gene>
<dbReference type="AlphaFoldDB" id="A0AB94IYX7"/>
<feature type="binding site" evidence="7">
    <location>
        <position position="155"/>
    </location>
    <ligand>
        <name>FMN</name>
        <dbReference type="ChEBI" id="CHEBI:58210"/>
    </ligand>
</feature>
<feature type="binding site" evidence="7">
    <location>
        <position position="187"/>
    </location>
    <ligand>
        <name>FMN</name>
        <dbReference type="ChEBI" id="CHEBI:58210"/>
    </ligand>
</feature>
<name>A0AB94IYX7_9BACT</name>
<dbReference type="InterPro" id="IPR001269">
    <property type="entry name" value="DUS_fam"/>
</dbReference>
<dbReference type="EC" id="1.3.1.-" evidence="5"/>
<feature type="active site" description="Proton donor" evidence="6">
    <location>
        <position position="117"/>
    </location>
</feature>
<evidence type="ECO:0000259" key="8">
    <source>
        <dbReference type="Pfam" id="PF01207"/>
    </source>
</evidence>
<evidence type="ECO:0000256" key="3">
    <source>
        <dbReference type="ARBA" id="ARBA00022694"/>
    </source>
</evidence>
<dbReference type="RefSeq" id="WP_015557057.1">
    <property type="nucleotide sequence ID" value="NC_021038.1"/>
</dbReference>
<dbReference type="Pfam" id="PF01207">
    <property type="entry name" value="Dus"/>
    <property type="match status" value="1"/>
</dbReference>
<evidence type="ECO:0000256" key="4">
    <source>
        <dbReference type="ARBA" id="ARBA00023002"/>
    </source>
</evidence>
<feature type="binding site" evidence="7">
    <location>
        <begin position="241"/>
        <end position="242"/>
    </location>
    <ligand>
        <name>FMN</name>
        <dbReference type="ChEBI" id="CHEBI:58210"/>
    </ligand>
</feature>
<accession>A0AB94IYX7</accession>
<organism evidence="9 10">
    <name type="scientific">Fretibacterium fastidiosum</name>
    <dbReference type="NCBI Taxonomy" id="651822"/>
    <lineage>
        <taxon>Bacteria</taxon>
        <taxon>Thermotogati</taxon>
        <taxon>Synergistota</taxon>
        <taxon>Synergistia</taxon>
        <taxon>Synergistales</taxon>
        <taxon>Aminobacteriaceae</taxon>
        <taxon>Fretibacterium</taxon>
    </lineage>
</organism>
<keyword evidence="4 5" id="KW-0560">Oxidoreductase</keyword>
<feature type="domain" description="DUS-like FMN-binding" evidence="8">
    <location>
        <begin position="24"/>
        <end position="260"/>
    </location>
</feature>
<dbReference type="PANTHER" id="PTHR45846">
    <property type="entry name" value="TRNA-DIHYDROURIDINE(47) SYNTHASE [NAD(P)(+)]-LIKE"/>
    <property type="match status" value="1"/>
</dbReference>
<dbReference type="SUPFAM" id="SSF51395">
    <property type="entry name" value="FMN-linked oxidoreductases"/>
    <property type="match status" value="1"/>
</dbReference>
<dbReference type="KEGG" id="sbr:SY1_22010"/>
<dbReference type="Proteomes" id="UP000008957">
    <property type="component" value="Chromosome"/>
</dbReference>
<evidence type="ECO:0000256" key="7">
    <source>
        <dbReference type="PIRSR" id="PIRSR006621-2"/>
    </source>
</evidence>
<sequence length="344" mass="36026">MVPCEVAAGPIRAGGLSLQNPLCLAPLAGVTSLPIREFFTRLGASLTHTEMVSCAGLVRHNRKTLSMLHTSPSEAPVILQLFAPAADVLVRGAEAALDLVHQSGEVPFAGLGINMACPMPKVTKRGAGAALLKSPSDAFAMVRGLKGLGFPVWVKIRRIEAGEAGIEATVRFIEGLLNSGADNVCIHGRTATQRYEGVADRTVHAAAARLFPGFISASGDVREVGDVREYLEMGCVLVMAARGALGNPWLFAEALNALGYAVPEMARDRTPAGRMTALRWLGERAMGTSGEAQAVILLKRLMGGVLRGISGAAELRHQAGCSGSVEEILAVFRRGTEGGNPAGE</sequence>
<evidence type="ECO:0000313" key="10">
    <source>
        <dbReference type="Proteomes" id="UP000008957"/>
    </source>
</evidence>
<evidence type="ECO:0000256" key="6">
    <source>
        <dbReference type="PIRSR" id="PIRSR006621-1"/>
    </source>
</evidence>
<protein>
    <recommendedName>
        <fullName evidence="5">tRNA-dihydrouridine synthase</fullName>
        <ecNumber evidence="5">1.3.1.-</ecNumber>
    </recommendedName>
</protein>
<reference evidence="9 10" key="2">
    <citation type="submission" date="2010-03" db="EMBL/GenBank/DDBJ databases">
        <authorList>
            <person name="Pajon A."/>
        </authorList>
    </citation>
    <scope>NUCLEOTIDE SEQUENCE [LARGE SCALE GENOMIC DNA]</scope>
    <source>
        <strain evidence="9 10">SGP1</strain>
    </source>
</reference>
<comment type="similarity">
    <text evidence="5">Belongs to the dus family.</text>
</comment>
<dbReference type="InterPro" id="IPR035587">
    <property type="entry name" value="DUS-like_FMN-bd"/>
</dbReference>
<evidence type="ECO:0000256" key="1">
    <source>
        <dbReference type="ARBA" id="ARBA00022630"/>
    </source>
</evidence>
<dbReference type="CDD" id="cd02801">
    <property type="entry name" value="DUS_like_FMN"/>
    <property type="match status" value="1"/>
</dbReference>
<dbReference type="Gene3D" id="3.20.20.70">
    <property type="entry name" value="Aldolase class I"/>
    <property type="match status" value="1"/>
</dbReference>
<comment type="function">
    <text evidence="5">Catalyzes the synthesis of 5,6-dihydrouridine (D), a modified base found in the D-loop of most tRNAs, via the reduction of the C5-C6 double bond in target uridines.</text>
</comment>
<dbReference type="EMBL" id="FP929056">
    <property type="protein sequence ID" value="CBL28910.1"/>
    <property type="molecule type" value="Genomic_DNA"/>
</dbReference>
<dbReference type="GO" id="GO:0017150">
    <property type="term" value="F:tRNA dihydrouridine synthase activity"/>
    <property type="evidence" value="ECO:0007669"/>
    <property type="project" value="InterPro"/>
</dbReference>
<keyword evidence="7" id="KW-0547">Nucleotide-binding</keyword>
<dbReference type="PANTHER" id="PTHR45846:SF1">
    <property type="entry name" value="TRNA-DIHYDROURIDINE(47) SYNTHASE [NAD(P)(+)]-LIKE"/>
    <property type="match status" value="1"/>
</dbReference>
<dbReference type="PIRSF" id="PIRSF006621">
    <property type="entry name" value="Dus"/>
    <property type="match status" value="1"/>
</dbReference>
<reference evidence="10" key="1">
    <citation type="submission" date="2010-03" db="EMBL/GenBank/DDBJ databases">
        <title>The genome sequence of Synergistetes sp. SGP1.</title>
        <authorList>
            <consortium name="metaHIT consortium -- http://www.metahit.eu/"/>
            <person name="Pajon A."/>
            <person name="Turner K."/>
            <person name="Parkhill J."/>
            <person name="Wade W."/>
            <person name="Vartoukian S."/>
        </authorList>
    </citation>
    <scope>NUCLEOTIDE SEQUENCE [LARGE SCALE GENOMIC DNA]</scope>
    <source>
        <strain evidence="10">SGP1</strain>
    </source>
</reference>
<feature type="binding site" evidence="7">
    <location>
        <position position="80"/>
    </location>
    <ligand>
        <name>FMN</name>
        <dbReference type="ChEBI" id="CHEBI:58210"/>
    </ligand>
</feature>
<proteinExistence type="inferred from homology"/>
<evidence type="ECO:0000256" key="2">
    <source>
        <dbReference type="ARBA" id="ARBA00022643"/>
    </source>
</evidence>
<comment type="cofactor">
    <cofactor evidence="5 7">
        <name>FMN</name>
        <dbReference type="ChEBI" id="CHEBI:58210"/>
    </cofactor>
</comment>
<dbReference type="InterPro" id="IPR013785">
    <property type="entry name" value="Aldolase_TIM"/>
</dbReference>
<keyword evidence="1 5" id="KW-0285">Flavoprotein</keyword>
<evidence type="ECO:0000313" key="9">
    <source>
        <dbReference type="EMBL" id="CBL28910.1"/>
    </source>
</evidence>
<keyword evidence="10" id="KW-1185">Reference proteome</keyword>